<name>A0A3S0C2L5_9CORY</name>
<comment type="caution">
    <text evidence="2">The sequence shown here is derived from an EMBL/GenBank/DDBJ whole genome shotgun (WGS) entry which is preliminary data.</text>
</comment>
<gene>
    <name evidence="2" type="ORF">EAH68_03160</name>
</gene>
<feature type="transmembrane region" description="Helical" evidence="1">
    <location>
        <begin position="103"/>
        <end position="129"/>
    </location>
</feature>
<protein>
    <submittedName>
        <fullName evidence="2">Multidrug ABC transporter permease</fullName>
    </submittedName>
</protein>
<reference evidence="2 3" key="1">
    <citation type="submission" date="2018-12" db="EMBL/GenBank/DDBJ databases">
        <title>YIM 101343 draft genome.</title>
        <authorList>
            <person name="Chen X."/>
        </authorList>
    </citation>
    <scope>NUCLEOTIDE SEQUENCE [LARGE SCALE GENOMIC DNA]</scope>
    <source>
        <strain evidence="2 3">YIM 101343</strain>
    </source>
</reference>
<feature type="transmembrane region" description="Helical" evidence="1">
    <location>
        <begin position="19"/>
        <end position="36"/>
    </location>
</feature>
<dbReference type="Proteomes" id="UP000274907">
    <property type="component" value="Unassembled WGS sequence"/>
</dbReference>
<proteinExistence type="predicted"/>
<organism evidence="2 3">
    <name type="scientific">Corynebacterium hylobatis</name>
    <dbReference type="NCBI Taxonomy" id="1859290"/>
    <lineage>
        <taxon>Bacteria</taxon>
        <taxon>Bacillati</taxon>
        <taxon>Actinomycetota</taxon>
        <taxon>Actinomycetes</taxon>
        <taxon>Mycobacteriales</taxon>
        <taxon>Corynebacteriaceae</taxon>
        <taxon>Corynebacterium</taxon>
    </lineage>
</organism>
<evidence type="ECO:0000313" key="2">
    <source>
        <dbReference type="EMBL" id="RSZ65153.1"/>
    </source>
</evidence>
<evidence type="ECO:0000256" key="1">
    <source>
        <dbReference type="SAM" id="Phobius"/>
    </source>
</evidence>
<keyword evidence="1" id="KW-1133">Transmembrane helix</keyword>
<evidence type="ECO:0000313" key="3">
    <source>
        <dbReference type="Proteomes" id="UP000274907"/>
    </source>
</evidence>
<dbReference type="EMBL" id="RXHJ01000003">
    <property type="protein sequence ID" value="RSZ65153.1"/>
    <property type="molecule type" value="Genomic_DNA"/>
</dbReference>
<accession>A0A3S0C2L5</accession>
<dbReference type="AlphaFoldDB" id="A0A3S0C2L5"/>
<dbReference type="OrthoDB" id="4420358at2"/>
<feature type="transmembrane region" description="Helical" evidence="1">
    <location>
        <begin position="149"/>
        <end position="170"/>
    </location>
</feature>
<feature type="transmembrane region" description="Helical" evidence="1">
    <location>
        <begin position="56"/>
        <end position="76"/>
    </location>
</feature>
<keyword evidence="1" id="KW-0472">Membrane</keyword>
<sequence>MFLNTLAAEFTKLRTTASFWWTTALFIGLALGWAALTGSTTMEADGGFPTLWASSTVAAVYLIGFPVLMIQSIMLVTTEYRYQLQSATFLATPRRWTVALAKLLLYAAFAAALTFLVVVAAFFIAKTLAPPSAAAMFEPLQDPAAQEIMWVYPAAAAMIVMFSQGMALLLRQTAGTVALMLIWFMGLEQIFRLVPKVGHDIVRYLPFENLNAFVNDFALDGVAWDVKGSGAFFLAWAVVTWVAGVVVLQRRDA</sequence>
<feature type="transmembrane region" description="Helical" evidence="1">
    <location>
        <begin position="177"/>
        <end position="194"/>
    </location>
</feature>
<feature type="transmembrane region" description="Helical" evidence="1">
    <location>
        <begin position="230"/>
        <end position="248"/>
    </location>
</feature>
<dbReference type="RefSeq" id="WP_126119871.1">
    <property type="nucleotide sequence ID" value="NZ_RXHJ01000003.1"/>
</dbReference>
<keyword evidence="1" id="KW-0812">Transmembrane</keyword>
<keyword evidence="3" id="KW-1185">Reference proteome</keyword>